<dbReference type="EMBL" id="BPVZ01000063">
    <property type="protein sequence ID" value="GKV23465.1"/>
    <property type="molecule type" value="Genomic_DNA"/>
</dbReference>
<evidence type="ECO:0000256" key="1">
    <source>
        <dbReference type="SAM" id="Coils"/>
    </source>
</evidence>
<reference evidence="3 4" key="1">
    <citation type="journal article" date="2021" name="Commun. Biol.">
        <title>The genome of Shorea leprosula (Dipterocarpaceae) highlights the ecological relevance of drought in aseasonal tropical rainforests.</title>
        <authorList>
            <person name="Ng K.K.S."/>
            <person name="Kobayashi M.J."/>
            <person name="Fawcett J.A."/>
            <person name="Hatakeyama M."/>
            <person name="Paape T."/>
            <person name="Ng C.H."/>
            <person name="Ang C.C."/>
            <person name="Tnah L.H."/>
            <person name="Lee C.T."/>
            <person name="Nishiyama T."/>
            <person name="Sese J."/>
            <person name="O'Brien M.J."/>
            <person name="Copetti D."/>
            <person name="Mohd Noor M.I."/>
            <person name="Ong R.C."/>
            <person name="Putra M."/>
            <person name="Sireger I.Z."/>
            <person name="Indrioko S."/>
            <person name="Kosugi Y."/>
            <person name="Izuno A."/>
            <person name="Isagi Y."/>
            <person name="Lee S.L."/>
            <person name="Shimizu K.K."/>
        </authorList>
    </citation>
    <scope>NUCLEOTIDE SEQUENCE [LARGE SCALE GENOMIC DNA]</scope>
    <source>
        <strain evidence="3">214</strain>
    </source>
</reference>
<proteinExistence type="predicted"/>
<feature type="coiled-coil region" evidence="1">
    <location>
        <begin position="191"/>
        <end position="235"/>
    </location>
</feature>
<feature type="region of interest" description="Disordered" evidence="2">
    <location>
        <begin position="590"/>
        <end position="748"/>
    </location>
</feature>
<feature type="compositionally biased region" description="Basic and acidic residues" evidence="2">
    <location>
        <begin position="716"/>
        <end position="745"/>
    </location>
</feature>
<dbReference type="PANTHER" id="PTHR35164">
    <property type="entry name" value="EXPRESSED PROTEIN"/>
    <property type="match status" value="1"/>
</dbReference>
<comment type="caution">
    <text evidence="3">The sequence shown here is derived from an EMBL/GenBank/DDBJ whole genome shotgun (WGS) entry which is preliminary data.</text>
</comment>
<evidence type="ECO:0000256" key="2">
    <source>
        <dbReference type="SAM" id="MobiDB-lite"/>
    </source>
</evidence>
<feature type="coiled-coil region" evidence="1">
    <location>
        <begin position="334"/>
        <end position="557"/>
    </location>
</feature>
<protein>
    <submittedName>
        <fullName evidence="3">Uncharacterized protein</fullName>
    </submittedName>
</protein>
<evidence type="ECO:0000313" key="4">
    <source>
        <dbReference type="Proteomes" id="UP001054252"/>
    </source>
</evidence>
<accession>A0AAV5KFZ2</accession>
<dbReference type="AlphaFoldDB" id="A0AAV5KFZ2"/>
<gene>
    <name evidence="3" type="ORF">SLEP1_g33183</name>
</gene>
<evidence type="ECO:0000313" key="3">
    <source>
        <dbReference type="EMBL" id="GKV23465.1"/>
    </source>
</evidence>
<dbReference type="PANTHER" id="PTHR35164:SF9">
    <property type="entry name" value="EXPRESSED PROTEIN"/>
    <property type="match status" value="1"/>
</dbReference>
<dbReference type="Proteomes" id="UP001054252">
    <property type="component" value="Unassembled WGS sequence"/>
</dbReference>
<organism evidence="3 4">
    <name type="scientific">Rubroshorea leprosula</name>
    <dbReference type="NCBI Taxonomy" id="152421"/>
    <lineage>
        <taxon>Eukaryota</taxon>
        <taxon>Viridiplantae</taxon>
        <taxon>Streptophyta</taxon>
        <taxon>Embryophyta</taxon>
        <taxon>Tracheophyta</taxon>
        <taxon>Spermatophyta</taxon>
        <taxon>Magnoliopsida</taxon>
        <taxon>eudicotyledons</taxon>
        <taxon>Gunneridae</taxon>
        <taxon>Pentapetalae</taxon>
        <taxon>rosids</taxon>
        <taxon>malvids</taxon>
        <taxon>Malvales</taxon>
        <taxon>Dipterocarpaceae</taxon>
        <taxon>Rubroshorea</taxon>
    </lineage>
</organism>
<feature type="compositionally biased region" description="Basic and acidic residues" evidence="2">
    <location>
        <begin position="652"/>
        <end position="669"/>
    </location>
</feature>
<keyword evidence="1" id="KW-0175">Coiled coil</keyword>
<name>A0AAV5KFZ2_9ROSI</name>
<keyword evidence="4" id="KW-1185">Reference proteome</keyword>
<feature type="compositionally biased region" description="Basic and acidic residues" evidence="2">
    <location>
        <begin position="604"/>
        <end position="627"/>
    </location>
</feature>
<sequence>MPRSSLSTSRSFSLSRKLFSTQDVFQCNFKIAQLARAGKWQHRSRLPTTRLLTTCKPCHCALECDGFRREACSLASHAEMLFHWTVMINGYVDNGNLKAVQDLYQQITAKNAVAITSMITDYMEGMVDNTRTLSVLFDRVQYKNLVSWNASITDTVFISGVGDAHAVSTAGAGTRGTFDYCRRRKDGGEKRVSAQVELKAKEEKIESLRSELMQRKELESRLAEKDCSLRKLNDELSRIKSSEADAINLLSEGMKRIQEMDTEIQKGKEEEAKMKKSLVAQTKQLEQSRISLEESKLEIKSLYKKLRRSEGSLDKIVGDFDASPGTEQALRKTVEILKSEIQISNEKLASSQEEGKKMKNLLEENSRLKNELKSSIEVEENNKKAMDDLALALQEVAMQSNQAKEKLSSTEQELAAAQEKIEQLKTRLKNTKEKYSEAKKEADICKNKVERLRLEVEESQMAWNGRETGFVECIKKAEEERNAAQEENNRLLQALRSGKNLQMKAKDENQKLRDILKQAINEANVAKEAAMIAREENDQLKDVLAQKDAALNFLSRENENFKLNEAAAFDNIRELKRLLAEATIKDWKTEDKEKGMASNSPNSMEKDCKDEKDKERGKDGDDKDQGKKLKSPNSIDKEHGRKQSNAVSLNLKDVKIPHYKHEEGEEEYKSASAVIKDSNEDDSSSDNTEPLKGSIFDMAETPEAKTTAAHHRKKSSFTDEGERMNSEEFGHLDGAHFDETESDRSSRKKRALLRRFGDLIRRKVSIERI</sequence>